<organism evidence="2 3">
    <name type="scientific">Peptoniphilus indolicus</name>
    <dbReference type="NCBI Taxonomy" id="33030"/>
    <lineage>
        <taxon>Bacteria</taxon>
        <taxon>Bacillati</taxon>
        <taxon>Bacillota</taxon>
        <taxon>Tissierellia</taxon>
        <taxon>Tissierellales</taxon>
        <taxon>Peptoniphilaceae</taxon>
        <taxon>Peptoniphilus</taxon>
    </lineage>
</organism>
<accession>A0A379DEF9</accession>
<dbReference type="AlphaFoldDB" id="A0A379DEF9"/>
<dbReference type="RefSeq" id="WP_004822890.1">
    <property type="nucleotide sequence ID" value="NZ_UGTH01000001.1"/>
</dbReference>
<dbReference type="InterPro" id="IPR049222">
    <property type="entry name" value="DUF6870"/>
</dbReference>
<proteinExistence type="predicted"/>
<protein>
    <recommendedName>
        <fullName evidence="1">DUF6870 domain-containing protein</fullName>
    </recommendedName>
</protein>
<dbReference type="EMBL" id="UGTH01000001">
    <property type="protein sequence ID" value="SUB76297.1"/>
    <property type="molecule type" value="Genomic_DNA"/>
</dbReference>
<name>A0A379DEF9_9FIRM</name>
<evidence type="ECO:0000259" key="1">
    <source>
        <dbReference type="Pfam" id="PF21757"/>
    </source>
</evidence>
<gene>
    <name evidence="2" type="ORF">NCTC11088_02113</name>
</gene>
<dbReference type="Proteomes" id="UP000254777">
    <property type="component" value="Unassembled WGS sequence"/>
</dbReference>
<feature type="domain" description="DUF6870" evidence="1">
    <location>
        <begin position="40"/>
        <end position="68"/>
    </location>
</feature>
<reference evidence="2 3" key="1">
    <citation type="submission" date="2018-06" db="EMBL/GenBank/DDBJ databases">
        <authorList>
            <consortium name="Pathogen Informatics"/>
            <person name="Doyle S."/>
        </authorList>
    </citation>
    <scope>NUCLEOTIDE SEQUENCE [LARGE SCALE GENOMIC DNA]</scope>
    <source>
        <strain evidence="2 3">NCTC11088</strain>
    </source>
</reference>
<evidence type="ECO:0000313" key="3">
    <source>
        <dbReference type="Proteomes" id="UP000254777"/>
    </source>
</evidence>
<dbReference type="Pfam" id="PF21757">
    <property type="entry name" value="DUF6870"/>
    <property type="match status" value="1"/>
</dbReference>
<evidence type="ECO:0000313" key="2">
    <source>
        <dbReference type="EMBL" id="SUB76297.1"/>
    </source>
</evidence>
<sequence>MDTEELTRYKNVSVDEIDQRLVPDIEDIKNKKNMDPLSMYFMKVGNVIVKCSYAGNGRSLADCFLSYLEKKAMLLD</sequence>